<dbReference type="InterPro" id="IPR011021">
    <property type="entry name" value="Arrestin-like_N"/>
</dbReference>
<proteinExistence type="predicted"/>
<dbReference type="Gene3D" id="2.60.40.640">
    <property type="match status" value="1"/>
</dbReference>
<organism evidence="2 3">
    <name type="scientific">Modicella reniformis</name>
    <dbReference type="NCBI Taxonomy" id="1440133"/>
    <lineage>
        <taxon>Eukaryota</taxon>
        <taxon>Fungi</taxon>
        <taxon>Fungi incertae sedis</taxon>
        <taxon>Mucoromycota</taxon>
        <taxon>Mortierellomycotina</taxon>
        <taxon>Mortierellomycetes</taxon>
        <taxon>Mortierellales</taxon>
        <taxon>Mortierellaceae</taxon>
        <taxon>Modicella</taxon>
    </lineage>
</organism>
<keyword evidence="3" id="KW-1185">Reference proteome</keyword>
<dbReference type="EMBL" id="JAAAHW010003247">
    <property type="protein sequence ID" value="KAF9986197.1"/>
    <property type="molecule type" value="Genomic_DNA"/>
</dbReference>
<name>A0A9P6SPD3_9FUNG</name>
<evidence type="ECO:0000313" key="2">
    <source>
        <dbReference type="EMBL" id="KAF9986197.1"/>
    </source>
</evidence>
<comment type="caution">
    <text evidence="2">The sequence shown here is derived from an EMBL/GenBank/DDBJ whole genome shotgun (WGS) entry which is preliminary data.</text>
</comment>
<evidence type="ECO:0000313" key="3">
    <source>
        <dbReference type="Proteomes" id="UP000749646"/>
    </source>
</evidence>
<dbReference type="OrthoDB" id="2365182at2759"/>
<dbReference type="InterPro" id="IPR014752">
    <property type="entry name" value="Arrestin-like_C"/>
</dbReference>
<reference evidence="2" key="1">
    <citation type="journal article" date="2020" name="Fungal Divers.">
        <title>Resolving the Mortierellaceae phylogeny through synthesis of multi-gene phylogenetics and phylogenomics.</title>
        <authorList>
            <person name="Vandepol N."/>
            <person name="Liber J."/>
            <person name="Desiro A."/>
            <person name="Na H."/>
            <person name="Kennedy M."/>
            <person name="Barry K."/>
            <person name="Grigoriev I.V."/>
            <person name="Miller A.N."/>
            <person name="O'Donnell K."/>
            <person name="Stajich J.E."/>
            <person name="Bonito G."/>
        </authorList>
    </citation>
    <scope>NUCLEOTIDE SEQUENCE</scope>
    <source>
        <strain evidence="2">MES-2147</strain>
    </source>
</reference>
<dbReference type="Pfam" id="PF00339">
    <property type="entry name" value="Arrestin_N"/>
    <property type="match status" value="1"/>
</dbReference>
<protein>
    <recommendedName>
        <fullName evidence="1">Arrestin-like N-terminal domain-containing protein</fullName>
    </recommendedName>
</protein>
<accession>A0A9P6SPD3</accession>
<dbReference type="AlphaFoldDB" id="A0A9P6SPD3"/>
<gene>
    <name evidence="2" type="ORF">BGZ65_008516</name>
</gene>
<sequence length="468" mass="51613">MKKNSKSLKLNIQHDPSHLGPSGQLLLYGTPEQPAAIAGQVIFETDHDAKGENLEIIFSAMLRVEWCDNAKNTIEGFASKTSLELRKIKVDLKHVAPGKIKAGKYTANFSFTVPAQFPSSMYLHNGAIEYKMRARIPRKAPSVDIEQSHILWVLNSNITSGRRHGENLSPSRIPEVLPERVSASQLYSHGTYSAVSSSFPTTTSTSAAITGMLYICEIPATDLIAGEPLAVAIEAVPYHRSDTTASAAAEGYTPSVISNESQSGFLSKLTDKDRSSQDGHEELFKMPKIRACLRQVVTYYNTDRGTSEQEVRKFAAILRVDKEMDGGVSMLANHGGGVMQEGWSVILKMILPRLGAKRVDLEKETVRDELEGLKASMKHTKLKIEHSFEVELRYHTTVRKFKIPVTIVPPCGPGPVPSRFDHIRWSSESIGTRISYDSTAPAKLDLLGYNGKLAEAAETILRAVRRPQ</sequence>
<evidence type="ECO:0000259" key="1">
    <source>
        <dbReference type="Pfam" id="PF00339"/>
    </source>
</evidence>
<feature type="domain" description="Arrestin-like N-terminal" evidence="1">
    <location>
        <begin position="36"/>
        <end position="147"/>
    </location>
</feature>
<dbReference type="Proteomes" id="UP000749646">
    <property type="component" value="Unassembled WGS sequence"/>
</dbReference>